<comment type="subcellular location">
    <subcellularLocation>
        <location evidence="1">Membrane</location>
        <topology evidence="1">Multi-pass membrane protein</topology>
    </subcellularLocation>
</comment>
<evidence type="ECO:0000256" key="1">
    <source>
        <dbReference type="ARBA" id="ARBA00004141"/>
    </source>
</evidence>
<dbReference type="RefSeq" id="WP_090704047.1">
    <property type="nucleotide sequence ID" value="NZ_FNHH01000010.1"/>
</dbReference>
<organism evidence="7 8">
    <name type="scientific">Daejeonella rubra</name>
    <dbReference type="NCBI Taxonomy" id="990371"/>
    <lineage>
        <taxon>Bacteria</taxon>
        <taxon>Pseudomonadati</taxon>
        <taxon>Bacteroidota</taxon>
        <taxon>Sphingobacteriia</taxon>
        <taxon>Sphingobacteriales</taxon>
        <taxon>Sphingobacteriaceae</taxon>
        <taxon>Daejeonella</taxon>
    </lineage>
</organism>
<keyword evidence="4 5" id="KW-0472">Membrane</keyword>
<accession>A0A1G9SGW2</accession>
<evidence type="ECO:0000313" key="8">
    <source>
        <dbReference type="Proteomes" id="UP000199226"/>
    </source>
</evidence>
<evidence type="ECO:0000256" key="3">
    <source>
        <dbReference type="ARBA" id="ARBA00022989"/>
    </source>
</evidence>
<feature type="transmembrane region" description="Helical" evidence="5">
    <location>
        <begin position="401"/>
        <end position="423"/>
    </location>
</feature>
<feature type="transmembrane region" description="Helical" evidence="5">
    <location>
        <begin position="168"/>
        <end position="187"/>
    </location>
</feature>
<protein>
    <submittedName>
        <fullName evidence="7">MFS transporter, ACS family, hexuronate transporter</fullName>
    </submittedName>
</protein>
<dbReference type="InterPro" id="IPR020846">
    <property type="entry name" value="MFS_dom"/>
</dbReference>
<feature type="transmembrane region" description="Helical" evidence="5">
    <location>
        <begin position="366"/>
        <end position="389"/>
    </location>
</feature>
<evidence type="ECO:0000256" key="5">
    <source>
        <dbReference type="SAM" id="Phobius"/>
    </source>
</evidence>
<keyword evidence="8" id="KW-1185">Reference proteome</keyword>
<feature type="transmembrane region" description="Helical" evidence="5">
    <location>
        <begin position="233"/>
        <end position="253"/>
    </location>
</feature>
<dbReference type="PIRSF" id="PIRSF002808">
    <property type="entry name" value="Hexose_phosphate_transp"/>
    <property type="match status" value="1"/>
</dbReference>
<dbReference type="InterPro" id="IPR036259">
    <property type="entry name" value="MFS_trans_sf"/>
</dbReference>
<evidence type="ECO:0000256" key="2">
    <source>
        <dbReference type="ARBA" id="ARBA00022692"/>
    </source>
</evidence>
<dbReference type="InterPro" id="IPR000849">
    <property type="entry name" value="Sugar_P_transporter"/>
</dbReference>
<evidence type="ECO:0000259" key="6">
    <source>
        <dbReference type="PROSITE" id="PS50850"/>
    </source>
</evidence>
<dbReference type="Gene3D" id="1.20.1250.20">
    <property type="entry name" value="MFS general substrate transporter like domains"/>
    <property type="match status" value="2"/>
</dbReference>
<dbReference type="InterPro" id="IPR011701">
    <property type="entry name" value="MFS"/>
</dbReference>
<dbReference type="SUPFAM" id="SSF103473">
    <property type="entry name" value="MFS general substrate transporter"/>
    <property type="match status" value="1"/>
</dbReference>
<feature type="transmembrane region" description="Helical" evidence="5">
    <location>
        <begin position="332"/>
        <end position="354"/>
    </location>
</feature>
<dbReference type="AlphaFoldDB" id="A0A1G9SGW2"/>
<dbReference type="InterPro" id="IPR050382">
    <property type="entry name" value="MFS_Na/Anion_cotransporter"/>
</dbReference>
<dbReference type="STRING" id="990371.SAMN05421813_11051"/>
<evidence type="ECO:0000256" key="4">
    <source>
        <dbReference type="ARBA" id="ARBA00023136"/>
    </source>
</evidence>
<feature type="transmembrane region" description="Helical" evidence="5">
    <location>
        <begin position="273"/>
        <end position="294"/>
    </location>
</feature>
<dbReference type="Pfam" id="PF07690">
    <property type="entry name" value="MFS_1"/>
    <property type="match status" value="1"/>
</dbReference>
<reference evidence="8" key="1">
    <citation type="submission" date="2016-10" db="EMBL/GenBank/DDBJ databases">
        <authorList>
            <person name="Varghese N."/>
            <person name="Submissions S."/>
        </authorList>
    </citation>
    <scope>NUCLEOTIDE SEQUENCE [LARGE SCALE GENOMIC DNA]</scope>
    <source>
        <strain evidence="8">DSM 24536</strain>
    </source>
</reference>
<dbReference type="CDD" id="cd17319">
    <property type="entry name" value="MFS_ExuT_GudP_like"/>
    <property type="match status" value="1"/>
</dbReference>
<keyword evidence="2 5" id="KW-0812">Transmembrane</keyword>
<keyword evidence="3 5" id="KW-1133">Transmembrane helix</keyword>
<sequence length="433" mass="47928">MTSPKGKNYRWLIVTLLFLGTVINYLDRQIIGLLKPTLELEFNWTETDFGRIMSAFSFAYAIGLLVSGRFIDKVGTKLGYSVAVVVWSLAGMGHALAKSVTGFGIARLSLGIGEAGNFPAAMKAVSEWFPKKERALATGIFNSGTAIGVVVALIIVPIIMQNYGWHEVFWITGAMGFVWLIFWLWLYEIPSKQKRLSAEELAYIESDKDDISDQVQSTTKISWAKLFTFPQTWAFVTGKFLIDPIFWFFLFWLPSYFSSTFNLDLKVISPELMLIYGATTIGSIAGGYFSSQLINRGWPTLKARKGVLLLFAILELGIMIAIAQFVTDKWVAVGLISLAVAVHQAWATNIFTMASDMFPKEVVSSVVGIGGMTGAIGGILFPIFVGYLLDVYKAADNLTGGYNLIFTICGVTYLVAWIIIHLLTRRSQKVVVN</sequence>
<dbReference type="Proteomes" id="UP000199226">
    <property type="component" value="Unassembled WGS sequence"/>
</dbReference>
<dbReference type="GO" id="GO:0015134">
    <property type="term" value="F:hexuronate transmembrane transporter activity"/>
    <property type="evidence" value="ECO:0007669"/>
    <property type="project" value="TreeGrafter"/>
</dbReference>
<dbReference type="EMBL" id="FNHH01000010">
    <property type="protein sequence ID" value="SDM34642.1"/>
    <property type="molecule type" value="Genomic_DNA"/>
</dbReference>
<dbReference type="GO" id="GO:0016020">
    <property type="term" value="C:membrane"/>
    <property type="evidence" value="ECO:0007669"/>
    <property type="project" value="UniProtKB-SubCell"/>
</dbReference>
<dbReference type="PANTHER" id="PTHR11662">
    <property type="entry name" value="SOLUTE CARRIER FAMILY 17"/>
    <property type="match status" value="1"/>
</dbReference>
<evidence type="ECO:0000313" key="7">
    <source>
        <dbReference type="EMBL" id="SDM34642.1"/>
    </source>
</evidence>
<feature type="transmembrane region" description="Helical" evidence="5">
    <location>
        <begin position="52"/>
        <end position="71"/>
    </location>
</feature>
<dbReference type="OrthoDB" id="9781156at2"/>
<feature type="transmembrane region" description="Helical" evidence="5">
    <location>
        <begin position="134"/>
        <end position="156"/>
    </location>
</feature>
<name>A0A1G9SGW2_9SPHI</name>
<proteinExistence type="predicted"/>
<feature type="domain" description="Major facilitator superfamily (MFS) profile" evidence="6">
    <location>
        <begin position="13"/>
        <end position="428"/>
    </location>
</feature>
<dbReference type="PROSITE" id="PS50850">
    <property type="entry name" value="MFS"/>
    <property type="match status" value="1"/>
</dbReference>
<gene>
    <name evidence="7" type="ORF">SAMN05421813_11051</name>
</gene>
<dbReference type="PANTHER" id="PTHR11662:SF285">
    <property type="entry name" value="HEXURONATE TRANSPORTER"/>
    <property type="match status" value="1"/>
</dbReference>
<feature type="transmembrane region" description="Helical" evidence="5">
    <location>
        <begin position="306"/>
        <end position="326"/>
    </location>
</feature>